<dbReference type="Gene3D" id="2.100.10.30">
    <property type="entry name" value="Jacalin-like lectin domain"/>
    <property type="match status" value="1"/>
</dbReference>
<accession>A0A6P7YRR8</accession>
<dbReference type="InterPro" id="IPR001229">
    <property type="entry name" value="Jacalin-like_lectin_dom"/>
</dbReference>
<reference evidence="6" key="1">
    <citation type="submission" date="2025-08" db="UniProtKB">
        <authorList>
            <consortium name="RefSeq"/>
        </authorList>
    </citation>
    <scope>IDENTIFICATION</scope>
</reference>
<dbReference type="SMART" id="SM00915">
    <property type="entry name" value="Jacalin"/>
    <property type="match status" value="1"/>
</dbReference>
<protein>
    <submittedName>
        <fullName evidence="6">Zymogen granule membrane protein 16-like</fullName>
    </submittedName>
</protein>
<dbReference type="FunCoup" id="A0A6P7YRR8">
    <property type="interactions" value="5"/>
</dbReference>
<keyword evidence="2" id="KW-0430">Lectin</keyword>
<evidence type="ECO:0000256" key="3">
    <source>
        <dbReference type="SAM" id="SignalP"/>
    </source>
</evidence>
<evidence type="ECO:0000313" key="6">
    <source>
        <dbReference type="RefSeq" id="XP_030065940.1"/>
    </source>
</evidence>
<evidence type="ECO:0000256" key="1">
    <source>
        <dbReference type="ARBA" id="ARBA00022729"/>
    </source>
</evidence>
<keyword evidence="5" id="KW-1185">Reference proteome</keyword>
<dbReference type="RefSeq" id="XP_030065940.1">
    <property type="nucleotide sequence ID" value="XM_030210080.1"/>
</dbReference>
<dbReference type="SUPFAM" id="SSF51101">
    <property type="entry name" value="Mannose-binding lectins"/>
    <property type="match status" value="1"/>
</dbReference>
<dbReference type="AlphaFoldDB" id="A0A6P7YRR8"/>
<name>A0A6P7YRR8_9AMPH</name>
<proteinExistence type="predicted"/>
<keyword evidence="1 3" id="KW-0732">Signal</keyword>
<gene>
    <name evidence="6" type="primary">LOC115474566</name>
</gene>
<dbReference type="InterPro" id="IPR036404">
    <property type="entry name" value="Jacalin-like_lectin_dom_sf"/>
</dbReference>
<feature type="domain" description="Jacalin-type lectin" evidence="4">
    <location>
        <begin position="24"/>
        <end position="159"/>
    </location>
</feature>
<feature type="chain" id="PRO_5028006583" evidence="3">
    <location>
        <begin position="18"/>
        <end position="169"/>
    </location>
</feature>
<sequence>MLRVFFFSLLCVGSCLSAASPRTSSYSGEYGGAFGKSFSHSGNQLDGPITAIRIRLNRNYIVGLQVRYGTTWSTPVGGKGGNLEEVFLHPGESVVQVSGKYTLYLRRLMFVTDQKRYFVFGNDYGTSFNGAPLYPGTVLRFFSGRSGSLIDAISFHWDTYTSNCVHCNK</sequence>
<evidence type="ECO:0000259" key="4">
    <source>
        <dbReference type="PROSITE" id="PS51752"/>
    </source>
</evidence>
<feature type="signal peptide" evidence="3">
    <location>
        <begin position="1"/>
        <end position="17"/>
    </location>
</feature>
<evidence type="ECO:0000256" key="2">
    <source>
        <dbReference type="ARBA" id="ARBA00022734"/>
    </source>
</evidence>
<dbReference type="Pfam" id="PF01419">
    <property type="entry name" value="Jacalin"/>
    <property type="match status" value="1"/>
</dbReference>
<dbReference type="GO" id="GO:0030246">
    <property type="term" value="F:carbohydrate binding"/>
    <property type="evidence" value="ECO:0007669"/>
    <property type="project" value="UniProtKB-KW"/>
</dbReference>
<dbReference type="PANTHER" id="PTHR33589:SF4">
    <property type="entry name" value="ZYMOGEN GRANULE MEMBRANE PROTEIN 16"/>
    <property type="match status" value="1"/>
</dbReference>
<dbReference type="GeneID" id="115474566"/>
<dbReference type="PROSITE" id="PS51752">
    <property type="entry name" value="JACALIN_LECTIN"/>
    <property type="match status" value="1"/>
</dbReference>
<dbReference type="PANTHER" id="PTHR33589">
    <property type="entry name" value="OS11G0524900 PROTEIN"/>
    <property type="match status" value="1"/>
</dbReference>
<dbReference type="KEGG" id="muo:115474566"/>
<dbReference type="InParanoid" id="A0A6P7YRR8"/>
<dbReference type="InterPro" id="IPR052321">
    <property type="entry name" value="PolyBind_ProtTraffic"/>
</dbReference>
<dbReference type="OrthoDB" id="2415936at2759"/>
<organism evidence="5 6">
    <name type="scientific">Microcaecilia unicolor</name>
    <dbReference type="NCBI Taxonomy" id="1415580"/>
    <lineage>
        <taxon>Eukaryota</taxon>
        <taxon>Metazoa</taxon>
        <taxon>Chordata</taxon>
        <taxon>Craniata</taxon>
        <taxon>Vertebrata</taxon>
        <taxon>Euteleostomi</taxon>
        <taxon>Amphibia</taxon>
        <taxon>Gymnophiona</taxon>
        <taxon>Siphonopidae</taxon>
        <taxon>Microcaecilia</taxon>
    </lineage>
</organism>
<dbReference type="Proteomes" id="UP000515156">
    <property type="component" value="Chromosome 7"/>
</dbReference>
<dbReference type="CDD" id="cd09611">
    <property type="entry name" value="Jacalin_ZG16_like"/>
    <property type="match status" value="1"/>
</dbReference>
<evidence type="ECO:0000313" key="5">
    <source>
        <dbReference type="Proteomes" id="UP000515156"/>
    </source>
</evidence>